<reference evidence="2 4" key="3">
    <citation type="journal article" date="2021" name="AMB Express">
        <title>Isolation and characterisation of Methylocystis spp. for poly-3-hydroxybutyrate production using waste methane feedstocks.</title>
        <authorList>
            <person name="Rumah B.L."/>
            <person name="Stead C.E."/>
            <person name="Claxton Stevens B.H."/>
            <person name="Minton N.P."/>
            <person name="Grosse-Honebrink A."/>
            <person name="Zhang Y."/>
        </authorList>
    </citation>
    <scope>NUCLEOTIDE SEQUENCE [LARGE SCALE GENOMIC DNA]</scope>
    <source>
        <strain evidence="2 4">BRCS1</strain>
    </source>
</reference>
<protein>
    <submittedName>
        <fullName evidence="1">Uncharacterized protein</fullName>
    </submittedName>
</protein>
<dbReference type="EMBL" id="CP044328">
    <property type="protein sequence ID" value="QGM94128.1"/>
    <property type="molecule type" value="Genomic_DNA"/>
</dbReference>
<reference evidence="4" key="2">
    <citation type="submission" date="2019-09" db="EMBL/GenBank/DDBJ databases">
        <title>Isolation and complete genome sequencing of Methylocystis species.</title>
        <authorList>
            <person name="Rumah B.L."/>
            <person name="Stead C.E."/>
            <person name="Stevens B.C."/>
            <person name="Minton N.P."/>
            <person name="Grosse-Honebrink A."/>
            <person name="Zhang Y."/>
        </authorList>
    </citation>
    <scope>NUCLEOTIDE SEQUENCE [LARGE SCALE GENOMIC DNA]</scope>
    <source>
        <strain evidence="4">BRCS1</strain>
    </source>
</reference>
<dbReference type="KEGG" id="mros:EHO51_15095"/>
<evidence type="ECO:0000313" key="2">
    <source>
        <dbReference type="EMBL" id="QGM94128.1"/>
    </source>
</evidence>
<accession>A0A3G8M7J5</accession>
<evidence type="ECO:0000313" key="4">
    <source>
        <dbReference type="Proteomes" id="UP000424673"/>
    </source>
</evidence>
<dbReference type="RefSeq" id="WP_018406540.1">
    <property type="nucleotide sequence ID" value="NZ_CP034086.1"/>
</dbReference>
<evidence type="ECO:0000313" key="1">
    <source>
        <dbReference type="EMBL" id="AZG77953.1"/>
    </source>
</evidence>
<name>A0A3G8M7J5_9HYPH</name>
<dbReference type="Proteomes" id="UP000273982">
    <property type="component" value="Chromosome"/>
</dbReference>
<sequence>MNELNVASLYDLGGDQHRAALAYVTEAFAEAILAGIESDSFAHAALCAALRELVATYGEESVAVFAETLPARLRAGEFTTGLRH</sequence>
<evidence type="ECO:0000313" key="3">
    <source>
        <dbReference type="Proteomes" id="UP000273982"/>
    </source>
</evidence>
<dbReference type="AlphaFoldDB" id="A0A3G8M7J5"/>
<organism evidence="1 3">
    <name type="scientific">Methylocystis rosea</name>
    <dbReference type="NCBI Taxonomy" id="173366"/>
    <lineage>
        <taxon>Bacteria</taxon>
        <taxon>Pseudomonadati</taxon>
        <taxon>Pseudomonadota</taxon>
        <taxon>Alphaproteobacteria</taxon>
        <taxon>Hyphomicrobiales</taxon>
        <taxon>Methylocystaceae</taxon>
        <taxon>Methylocystis</taxon>
    </lineage>
</organism>
<reference evidence="1 3" key="1">
    <citation type="submission" date="2018-11" db="EMBL/GenBank/DDBJ databases">
        <title>Genome squencing of methanotrophic bacteria isolated from alkaline groundwater in Korea.</title>
        <authorList>
            <person name="Nguyen L.N."/>
        </authorList>
    </citation>
    <scope>NUCLEOTIDE SEQUENCE [LARGE SCALE GENOMIC DNA]</scope>
    <source>
        <strain evidence="1 3">GW6</strain>
    </source>
</reference>
<keyword evidence="4" id="KW-1185">Reference proteome</keyword>
<dbReference type="Proteomes" id="UP000424673">
    <property type="component" value="Chromosome"/>
</dbReference>
<gene>
    <name evidence="1" type="ORF">EHO51_15095</name>
    <name evidence="2" type="ORF">F7D13_08865</name>
</gene>
<proteinExistence type="predicted"/>
<dbReference type="EMBL" id="CP034086">
    <property type="protein sequence ID" value="AZG77953.1"/>
    <property type="molecule type" value="Genomic_DNA"/>
</dbReference>